<dbReference type="SUPFAM" id="SSF69279">
    <property type="entry name" value="Phage tail proteins"/>
    <property type="match status" value="1"/>
</dbReference>
<evidence type="ECO:0000313" key="1">
    <source>
        <dbReference type="EMBL" id="MBP1924589.1"/>
    </source>
</evidence>
<name>A0ABS4GA84_9FIRM</name>
<organism evidence="1 2">
    <name type="scientific">Sedimentibacter acidaminivorans</name>
    <dbReference type="NCBI Taxonomy" id="913099"/>
    <lineage>
        <taxon>Bacteria</taxon>
        <taxon>Bacillati</taxon>
        <taxon>Bacillota</taxon>
        <taxon>Tissierellia</taxon>
        <taxon>Sedimentibacter</taxon>
    </lineage>
</organism>
<gene>
    <name evidence="1" type="ORF">J2Z76_000442</name>
</gene>
<reference evidence="1 2" key="1">
    <citation type="submission" date="2021-03" db="EMBL/GenBank/DDBJ databases">
        <title>Genomic Encyclopedia of Type Strains, Phase IV (KMG-IV): sequencing the most valuable type-strain genomes for metagenomic binning, comparative biology and taxonomic classification.</title>
        <authorList>
            <person name="Goeker M."/>
        </authorList>
    </citation>
    <scope>NUCLEOTIDE SEQUENCE [LARGE SCALE GENOMIC DNA]</scope>
    <source>
        <strain evidence="1 2">DSM 24004</strain>
    </source>
</reference>
<sequence>MDSRKAMVSVMYQGVNITDDIAKDLVSFEYTDNISNESDSVSLTLKDEKHIWLKDWFPEKGDLIDTTIKTVNWRKNGDKQLLQCGSFFIDEPEYSGRPSVFTINAVSSPINKNFTDVDYSKVWRNITLKDIANDISNKAGLQLQYIGENNPIYQSKEQSETPDSSFLLSLCSEEGLSMKVTDSKIVIFDERDFESREVVATYKESNSNVLSYNFKSRLVNTNYAGVRLKYYNCELGSVIEYLHLISELNENSKIYELNRKVDNISEARRLAQKTIRRLNKAENIASLTFVGNVELLGGVTINLEDFGKFSGKYIIEKATHSIGSGFTTSIEARKVLEGY</sequence>
<protein>
    <submittedName>
        <fullName evidence="1">Phage protein D</fullName>
    </submittedName>
</protein>
<keyword evidence="2" id="KW-1185">Reference proteome</keyword>
<comment type="caution">
    <text evidence="1">The sequence shown here is derived from an EMBL/GenBank/DDBJ whole genome shotgun (WGS) entry which is preliminary data.</text>
</comment>
<proteinExistence type="predicted"/>
<evidence type="ECO:0000313" key="2">
    <source>
        <dbReference type="Proteomes" id="UP001519342"/>
    </source>
</evidence>
<accession>A0ABS4GA84</accession>
<dbReference type="Proteomes" id="UP001519342">
    <property type="component" value="Unassembled WGS sequence"/>
</dbReference>
<dbReference type="EMBL" id="JAGGKS010000001">
    <property type="protein sequence ID" value="MBP1924589.1"/>
    <property type="molecule type" value="Genomic_DNA"/>
</dbReference>
<dbReference type="RefSeq" id="WP_209510339.1">
    <property type="nucleotide sequence ID" value="NZ_JAGGKS010000001.1"/>
</dbReference>